<sequence>MPIVELWLLCQGREGKVFSHPTVSSVSLFPPCFPLVSSAKCCQLARYRQVTETHTPVQIFCSPYPGCLGLTRTVRSTAVLLPVNSDIARRRTWYGASGARPSVSMESDDSTCPARDMQHASVDRREPFSALRAPDPRTIARCFWPHPTLSSVLAHNAVFLGQRISFLPITPRSTPSVAVIWCHAWHMLCSSRATVLVSSQWVLIITTASWAKLAAHVGIYMSFGVTHLHAYGCRNTRRGRLSPVSRAVNAHHASATRAVPQTPQESLSGSPAQSMHKSG</sequence>
<protein>
    <submittedName>
        <fullName evidence="2">LADA_0E03576g1_1</fullName>
    </submittedName>
</protein>
<organism evidence="2 3">
    <name type="scientific">Lachancea dasiensis</name>
    <dbReference type="NCBI Taxonomy" id="1072105"/>
    <lineage>
        <taxon>Eukaryota</taxon>
        <taxon>Fungi</taxon>
        <taxon>Dikarya</taxon>
        <taxon>Ascomycota</taxon>
        <taxon>Saccharomycotina</taxon>
        <taxon>Saccharomycetes</taxon>
        <taxon>Saccharomycetales</taxon>
        <taxon>Saccharomycetaceae</taxon>
        <taxon>Lachancea</taxon>
    </lineage>
</organism>
<evidence type="ECO:0000313" key="2">
    <source>
        <dbReference type="EMBL" id="SCU87364.1"/>
    </source>
</evidence>
<feature type="compositionally biased region" description="Polar residues" evidence="1">
    <location>
        <begin position="259"/>
        <end position="279"/>
    </location>
</feature>
<proteinExistence type="predicted"/>
<reference evidence="3" key="1">
    <citation type="submission" date="2016-03" db="EMBL/GenBank/DDBJ databases">
        <authorList>
            <person name="Devillers H."/>
        </authorList>
    </citation>
    <scope>NUCLEOTIDE SEQUENCE [LARGE SCALE GENOMIC DNA]</scope>
</reference>
<dbReference type="Proteomes" id="UP000190274">
    <property type="component" value="Chromosome E"/>
</dbReference>
<dbReference type="AlphaFoldDB" id="A0A1G4JBM6"/>
<name>A0A1G4JBM6_9SACH</name>
<accession>A0A1G4JBM6</accession>
<gene>
    <name evidence="2" type="ORF">LADA_0E03576G</name>
</gene>
<evidence type="ECO:0000256" key="1">
    <source>
        <dbReference type="SAM" id="MobiDB-lite"/>
    </source>
</evidence>
<dbReference type="EMBL" id="LT598455">
    <property type="protein sequence ID" value="SCU87364.1"/>
    <property type="molecule type" value="Genomic_DNA"/>
</dbReference>
<feature type="region of interest" description="Disordered" evidence="1">
    <location>
        <begin position="252"/>
        <end position="279"/>
    </location>
</feature>
<evidence type="ECO:0000313" key="3">
    <source>
        <dbReference type="Proteomes" id="UP000190274"/>
    </source>
</evidence>
<keyword evidence="3" id="KW-1185">Reference proteome</keyword>